<proteinExistence type="predicted"/>
<dbReference type="InterPro" id="IPR001509">
    <property type="entry name" value="Epimerase_deHydtase"/>
</dbReference>
<reference evidence="3 4" key="1">
    <citation type="submission" date="2020-07" db="EMBL/GenBank/DDBJ databases">
        <title>Above-ground endophytic microbial communities from plants in different locations in the United States.</title>
        <authorList>
            <person name="Frank C."/>
        </authorList>
    </citation>
    <scope>NUCLEOTIDE SEQUENCE [LARGE SCALE GENOMIC DNA]</scope>
    <source>
        <strain evidence="3 4">WPL5_2</strain>
    </source>
</reference>
<keyword evidence="1" id="KW-0520">NAD</keyword>
<dbReference type="Proteomes" id="UP000590225">
    <property type="component" value="Unassembled WGS sequence"/>
</dbReference>
<evidence type="ECO:0000259" key="2">
    <source>
        <dbReference type="Pfam" id="PF01370"/>
    </source>
</evidence>
<feature type="domain" description="NAD-dependent epimerase/dehydratase" evidence="2">
    <location>
        <begin position="12"/>
        <end position="230"/>
    </location>
</feature>
<dbReference type="EMBL" id="JACGXP010000005">
    <property type="protein sequence ID" value="MBA8991687.1"/>
    <property type="molecule type" value="Genomic_DNA"/>
</dbReference>
<dbReference type="EC" id="5.1.3.2" evidence="3"/>
<dbReference type="Gene3D" id="3.40.50.720">
    <property type="entry name" value="NAD(P)-binding Rossmann-like Domain"/>
    <property type="match status" value="1"/>
</dbReference>
<dbReference type="SUPFAM" id="SSF51735">
    <property type="entry name" value="NAD(P)-binding Rossmann-fold domains"/>
    <property type="match status" value="1"/>
</dbReference>
<evidence type="ECO:0000313" key="3">
    <source>
        <dbReference type="EMBL" id="MBA8991687.1"/>
    </source>
</evidence>
<evidence type="ECO:0000313" key="4">
    <source>
        <dbReference type="Proteomes" id="UP000590225"/>
    </source>
</evidence>
<keyword evidence="3" id="KW-0413">Isomerase</keyword>
<name>A0AAW3T9U3_9MICO</name>
<dbReference type="InterPro" id="IPR036291">
    <property type="entry name" value="NAD(P)-bd_dom_sf"/>
</dbReference>
<dbReference type="Pfam" id="PF01370">
    <property type="entry name" value="Epimerase"/>
    <property type="match status" value="1"/>
</dbReference>
<organism evidence="3 4">
    <name type="scientific">Curtobacterium pusillum</name>
    <dbReference type="NCBI Taxonomy" id="69373"/>
    <lineage>
        <taxon>Bacteria</taxon>
        <taxon>Bacillati</taxon>
        <taxon>Actinomycetota</taxon>
        <taxon>Actinomycetes</taxon>
        <taxon>Micrococcales</taxon>
        <taxon>Microbacteriaceae</taxon>
        <taxon>Curtobacterium</taxon>
    </lineage>
</organism>
<dbReference type="RefSeq" id="WP_182516742.1">
    <property type="nucleotide sequence ID" value="NZ_JACGXP010000005.1"/>
</dbReference>
<dbReference type="AlphaFoldDB" id="A0AAW3T9U3"/>
<sequence length="310" mass="32349">MTATGTSGPATLVVGAGGFLGGAVRRAAGHRSDVHVARVPWDDEDAAVDGLVSAIREVRTPDAPWRIVWCAGTGVVATGSEVFDAEQRLIARVLEATAEDAAAPGTLFFASSAGAVYAGCSGAPFSEDTEPAPLAPYGRAKLQAEERFRAWSTATGARLLVGRFSNLYGPGANLGKAQGLVSQLALAHLEGRPSSIYVPTETTRDYLYIDDAAAMVLDALDVVDQAVPGTVVTKIFASGRSATISEVVTAVEHAFGERLDVRDGVDPSATFQGLDLRFASHVLPGVDARDHTDFGQGVRNTVEALRTARA</sequence>
<accession>A0AAW3T9U3</accession>
<comment type="caution">
    <text evidence="3">The sequence shown here is derived from an EMBL/GenBank/DDBJ whole genome shotgun (WGS) entry which is preliminary data.</text>
</comment>
<protein>
    <submittedName>
        <fullName evidence="3">UDP-glucose 4-epimerase</fullName>
        <ecNumber evidence="3">5.1.3.2</ecNumber>
    </submittedName>
</protein>
<gene>
    <name evidence="3" type="ORF">FHW23_002965</name>
</gene>
<evidence type="ECO:0000256" key="1">
    <source>
        <dbReference type="ARBA" id="ARBA00023027"/>
    </source>
</evidence>
<dbReference type="PANTHER" id="PTHR43574">
    <property type="entry name" value="EPIMERASE-RELATED"/>
    <property type="match status" value="1"/>
</dbReference>
<dbReference type="GO" id="GO:0003978">
    <property type="term" value="F:UDP-glucose 4-epimerase activity"/>
    <property type="evidence" value="ECO:0007669"/>
    <property type="project" value="UniProtKB-EC"/>
</dbReference>